<organism evidence="3 5">
    <name type="scientific">Haloferax mediterranei (strain ATCC 33500 / DSM 1411 / JCM 8866 / NBRC 14739 / NCIMB 2177 / R-4)</name>
    <name type="common">Halobacterium mediterranei</name>
    <dbReference type="NCBI Taxonomy" id="523841"/>
    <lineage>
        <taxon>Archaea</taxon>
        <taxon>Methanobacteriati</taxon>
        <taxon>Methanobacteriota</taxon>
        <taxon>Stenosarchaea group</taxon>
        <taxon>Halobacteria</taxon>
        <taxon>Halobacteriales</taxon>
        <taxon>Haloferacaceae</taxon>
        <taxon>Haloferax</taxon>
    </lineage>
</organism>
<reference evidence="4 6" key="4">
    <citation type="submission" date="2019-04" db="EMBL/GenBank/DDBJ databases">
        <title>Methylomes of two halophilic Archaea, Haloarcula marismortui and Haloferax mediterranei.</title>
        <authorList>
            <person name="DasSarma S."/>
            <person name="DasSarma P."/>
            <person name="DasSarma S."/>
            <person name="Fomenkov A."/>
            <person name="Vincze T."/>
            <person name="Anton B.P."/>
            <person name="Roberts R.J."/>
        </authorList>
    </citation>
    <scope>NUCLEOTIDE SEQUENCE [LARGE SCALE GENOMIC DNA]</scope>
    <source>
        <strain evidence="4">ATCC 33500</strain>
        <strain evidence="6">ATCC 33500 / DSM 1411 / JCM 8866 / NBRC 14739 / NCIMB 2177 / R-4</strain>
    </source>
</reference>
<protein>
    <recommendedName>
        <fullName evidence="2">DUF8171 domain-containing protein</fullName>
    </recommendedName>
</protein>
<evidence type="ECO:0000313" key="3">
    <source>
        <dbReference type="EMBL" id="AFK18292.2"/>
    </source>
</evidence>
<name>I3R232_HALMT</name>
<reference evidence="3 5" key="2">
    <citation type="journal article" date="2012" name="J. Bacteriol.">
        <title>Complete genome sequence of the metabolically versatile halophilic archaeon Haloferax mediterranei, a poly(3-hydroxybutyrate-co-3-hydroxyvalerate) producer.</title>
        <authorList>
            <person name="Han J."/>
            <person name="Zhang F."/>
            <person name="Hou J."/>
            <person name="Liu X."/>
            <person name="Li M."/>
            <person name="Liu H."/>
            <person name="Cai L."/>
            <person name="Zhang B."/>
            <person name="Chen Y."/>
            <person name="Zhou J."/>
            <person name="Hu S."/>
            <person name="Xiang H."/>
        </authorList>
    </citation>
    <scope>NUCLEOTIDE SEQUENCE [LARGE SCALE GENOMIC DNA]</scope>
    <source>
        <strain evidence="5">ATCC 33500 / DSM 1411 / JCM 8866 / NBRC 14739 / NCIMB 2177 / R-4</strain>
        <strain evidence="3">CGMCC 1.2087</strain>
    </source>
</reference>
<keyword evidence="1" id="KW-0472">Membrane</keyword>
<dbReference type="InterPro" id="IPR058484">
    <property type="entry name" value="DUF8171"/>
</dbReference>
<feature type="domain" description="DUF8171" evidence="2">
    <location>
        <begin position="20"/>
        <end position="289"/>
    </location>
</feature>
<feature type="transmembrane region" description="Helical" evidence="1">
    <location>
        <begin position="221"/>
        <end position="246"/>
    </location>
</feature>
<dbReference type="HOGENOM" id="CLU_975579_0_0_2"/>
<dbReference type="Pfam" id="PF26509">
    <property type="entry name" value="DUF8171"/>
    <property type="match status" value="1"/>
</dbReference>
<evidence type="ECO:0000313" key="4">
    <source>
        <dbReference type="EMBL" id="QCQ74811.1"/>
    </source>
</evidence>
<reference evidence="3" key="1">
    <citation type="journal article" date="2012" name="Appl. Environ. Microbiol.">
        <title>Identification of the haloarchaeal phasin (PhaP) that functions in polyhydroxyalkanoate accumulation and granule formation in Haloferax mediterranei.</title>
        <authorList>
            <person name="Cai S."/>
            <person name="Cai L."/>
            <person name="Liu H."/>
            <person name="Liu X."/>
            <person name="Han J."/>
            <person name="Zhou J."/>
            <person name="Xiang H."/>
        </authorList>
    </citation>
    <scope>NUCLEOTIDE SEQUENCE</scope>
    <source>
        <strain>CGMCC 1.2087</strain>
    </source>
</reference>
<gene>
    <name evidence="3" type="ordered locus">HFX_0566</name>
    <name evidence="4" type="ORF">E6P09_05885</name>
</gene>
<dbReference type="OrthoDB" id="200434at2157"/>
<reference evidence="3" key="3">
    <citation type="submission" date="2014-05" db="EMBL/GenBank/DDBJ databases">
        <authorList>
            <person name="Wang L."/>
            <person name="Yang H."/>
            <person name="Xiang H."/>
        </authorList>
    </citation>
    <scope>NUCLEOTIDE SEQUENCE</scope>
    <source>
        <strain>CGMCC 1.2087</strain>
    </source>
</reference>
<dbReference type="GeneID" id="40155928"/>
<evidence type="ECO:0000259" key="2">
    <source>
        <dbReference type="Pfam" id="PF26509"/>
    </source>
</evidence>
<feature type="transmembrane region" description="Helical" evidence="1">
    <location>
        <begin position="46"/>
        <end position="68"/>
    </location>
</feature>
<sequence length="302" mass="32297">MSIMNALRPNVTASSNKRMMVFILVLTLSGLENTIAELIPEPTLGPIELGISSFIFLPLALVFLFPYIEAAIAVPLGEIVFTEFLLGEFGGLGEFSEVVLVTTFVYVAAQMVHDLTNPRQVFLAAAFAKIGSQIPATLLDMGVIWVGAEEFEAVAGLPQSVFVIEVLDMIPEAIITGLVFGAIPTMYLVPSLYGKVEPLLGINPRPQSDASMLSEIGIMHVAALIGASILAFFFATAGFFLGLPMMETESLLNIGALVGLTVEDGGAGIFISLILAFILFLLVVAWGRNSTAPTRQQSQTRK</sequence>
<dbReference type="EMBL" id="CP001868">
    <property type="protein sequence ID" value="AFK18292.2"/>
    <property type="molecule type" value="Genomic_DNA"/>
</dbReference>
<keyword evidence="1" id="KW-1133">Transmembrane helix</keyword>
<dbReference type="Proteomes" id="UP000299011">
    <property type="component" value="Chromosome"/>
</dbReference>
<evidence type="ECO:0000256" key="1">
    <source>
        <dbReference type="SAM" id="Phobius"/>
    </source>
</evidence>
<dbReference type="EMBL" id="CP039139">
    <property type="protein sequence ID" value="QCQ74811.1"/>
    <property type="molecule type" value="Genomic_DNA"/>
</dbReference>
<dbReference type="RefSeq" id="WP_137685657.1">
    <property type="nucleotide sequence ID" value="NC_017941.2"/>
</dbReference>
<dbReference type="Proteomes" id="UP000006469">
    <property type="component" value="Chromosome"/>
</dbReference>
<dbReference type="STRING" id="523841.HFX_0566"/>
<keyword evidence="1" id="KW-0812">Transmembrane</keyword>
<proteinExistence type="predicted"/>
<feature type="transmembrane region" description="Helical" evidence="1">
    <location>
        <begin position="266"/>
        <end position="287"/>
    </location>
</feature>
<evidence type="ECO:0000313" key="5">
    <source>
        <dbReference type="Proteomes" id="UP000006469"/>
    </source>
</evidence>
<accession>I3R232</accession>
<dbReference type="AlphaFoldDB" id="I3R232"/>
<dbReference type="KEGG" id="hme:HFX_0566"/>
<evidence type="ECO:0000313" key="6">
    <source>
        <dbReference type="Proteomes" id="UP000299011"/>
    </source>
</evidence>
<dbReference type="eggNOG" id="arCOG10818">
    <property type="taxonomic scope" value="Archaea"/>
</dbReference>